<evidence type="ECO:0000256" key="3">
    <source>
        <dbReference type="PROSITE-ProRule" id="PRU00221"/>
    </source>
</evidence>
<reference evidence="4" key="3">
    <citation type="submission" date="2025-09" db="UniProtKB">
        <authorList>
            <consortium name="Ensembl"/>
        </authorList>
    </citation>
    <scope>IDENTIFICATION</scope>
    <source>
        <strain evidence="4">Glennie</strain>
    </source>
</reference>
<organism evidence="4 5">
    <name type="scientific">Ornithorhynchus anatinus</name>
    <name type="common">Duckbill platypus</name>
    <dbReference type="NCBI Taxonomy" id="9258"/>
    <lineage>
        <taxon>Eukaryota</taxon>
        <taxon>Metazoa</taxon>
        <taxon>Chordata</taxon>
        <taxon>Craniata</taxon>
        <taxon>Vertebrata</taxon>
        <taxon>Euteleostomi</taxon>
        <taxon>Mammalia</taxon>
        <taxon>Monotremata</taxon>
        <taxon>Ornithorhynchidae</taxon>
        <taxon>Ornithorhynchus</taxon>
    </lineage>
</organism>
<protein>
    <submittedName>
        <fullName evidence="4">Uncharacterized protein</fullName>
    </submittedName>
</protein>
<feature type="repeat" description="WD" evidence="3">
    <location>
        <begin position="362"/>
        <end position="395"/>
    </location>
</feature>
<feature type="repeat" description="WD" evidence="3">
    <location>
        <begin position="314"/>
        <end position="355"/>
    </location>
</feature>
<dbReference type="PANTHER" id="PTHR45048">
    <property type="match status" value="1"/>
</dbReference>
<dbReference type="InterPro" id="IPR019775">
    <property type="entry name" value="WD40_repeat_CS"/>
</dbReference>
<keyword evidence="2" id="KW-0677">Repeat</keyword>
<name>A0A6I8PFR7_ORNAN</name>
<proteinExistence type="predicted"/>
<dbReference type="GeneTree" id="ENSGT00940000162291"/>
<dbReference type="InterPro" id="IPR015943">
    <property type="entry name" value="WD40/YVTN_repeat-like_dom_sf"/>
</dbReference>
<dbReference type="PROSITE" id="PS50294">
    <property type="entry name" value="WD_REPEATS_REGION"/>
    <property type="match status" value="4"/>
</dbReference>
<sequence length="496" mass="54827">MHPSPILPSPISPFPILPSPFSPLSHSPLSYFSPLPFSPLPLLPSLTSPVSQFPPLLLLSSPIFSSPTSPSSHFSPLSILPSSTPTSLSLTFSLSSSPFSLSPPAFELLPPPRPQICIFILPLMAQRVNSVNTFIAQLTCLSLHFQIPFKILKGHKHVVSSCHFCFEDNKIISSSFDRTVKLWVCCVEQKSESNPLMTEGKIRLVITSSYDKTIKAWDVETGKMLWSLSHENIILSCRISPDGKYVVSGLDVENAICVTEAESGINIKYVRDHHKRPVTGCCFDPDSQRVASVSSDRTIKIWDITARTTLLTIQEAHSNIISDCCFTFSGHFLCTASWDKTLKIWDVKTGEFRHHGACISLMRGHEGSISSCLFSQDASLLVSGAYDKTVAVWDVAEGYRKLILKGHQDWVMDVAISSNRKWILSASKFLLDSVAHIFFKFQFTSPTSPHSSETSSGCPSTSASNRNSLPAALKQSFRTPFFPHPSSYLTLLPIFF</sequence>
<reference evidence="4" key="2">
    <citation type="submission" date="2025-08" db="UniProtKB">
        <authorList>
            <consortium name="Ensembl"/>
        </authorList>
    </citation>
    <scope>IDENTIFICATION</scope>
    <source>
        <strain evidence="4">Glennie</strain>
    </source>
</reference>
<keyword evidence="1 3" id="KW-0853">WD repeat</keyword>
<dbReference type="InParanoid" id="A0A6I8PFR7"/>
<dbReference type="SUPFAM" id="SSF50978">
    <property type="entry name" value="WD40 repeat-like"/>
    <property type="match status" value="1"/>
</dbReference>
<keyword evidence="5" id="KW-1185">Reference proteome</keyword>
<evidence type="ECO:0000256" key="2">
    <source>
        <dbReference type="ARBA" id="ARBA00022737"/>
    </source>
</evidence>
<dbReference type="SMART" id="SM00320">
    <property type="entry name" value="WD40"/>
    <property type="match status" value="6"/>
</dbReference>
<dbReference type="AlphaFoldDB" id="A0A6I8PFR7"/>
<dbReference type="Ensembl" id="ENSOANT00000066083.1">
    <property type="protein sequence ID" value="ENSOANP00000051567.1"/>
    <property type="gene ID" value="ENSOANG00000050528.1"/>
</dbReference>
<dbReference type="Proteomes" id="UP000002279">
    <property type="component" value="Chromosome 11"/>
</dbReference>
<dbReference type="PANTHER" id="PTHR45048:SF1">
    <property type="entry name" value="WD REPEAT-CONTAINING PROTEIN 88"/>
    <property type="match status" value="1"/>
</dbReference>
<feature type="repeat" description="WD" evidence="3">
    <location>
        <begin position="271"/>
        <end position="312"/>
    </location>
</feature>
<evidence type="ECO:0000313" key="5">
    <source>
        <dbReference type="Proteomes" id="UP000002279"/>
    </source>
</evidence>
<dbReference type="Gene3D" id="2.130.10.10">
    <property type="entry name" value="YVTN repeat-like/Quinoprotein amine dehydrogenase"/>
    <property type="match status" value="4"/>
</dbReference>
<dbReference type="CDD" id="cd00200">
    <property type="entry name" value="WD40"/>
    <property type="match status" value="1"/>
</dbReference>
<accession>A0A6I8PFR7</accession>
<evidence type="ECO:0000256" key="1">
    <source>
        <dbReference type="ARBA" id="ARBA00022574"/>
    </source>
</evidence>
<dbReference type="InterPro" id="IPR020472">
    <property type="entry name" value="WD40_PAC1"/>
</dbReference>
<evidence type="ECO:0000313" key="4">
    <source>
        <dbReference type="Ensembl" id="ENSOANP00000051567.1"/>
    </source>
</evidence>
<dbReference type="InterPro" id="IPR036322">
    <property type="entry name" value="WD40_repeat_dom_sf"/>
</dbReference>
<dbReference type="InterPro" id="IPR001680">
    <property type="entry name" value="WD40_rpt"/>
</dbReference>
<dbReference type="PRINTS" id="PR00320">
    <property type="entry name" value="GPROTEINBRPT"/>
</dbReference>
<feature type="repeat" description="WD" evidence="3">
    <location>
        <begin position="203"/>
        <end position="227"/>
    </location>
</feature>
<reference evidence="4 5" key="1">
    <citation type="journal article" date="2008" name="Nature">
        <title>Genome analysis of the platypus reveals unique signatures of evolution.</title>
        <authorList>
            <person name="Warren W.C."/>
            <person name="Hillier L.W."/>
            <person name="Marshall Graves J.A."/>
            <person name="Birney E."/>
            <person name="Ponting C.P."/>
            <person name="Grutzner F."/>
            <person name="Belov K."/>
            <person name="Miller W."/>
            <person name="Clarke L."/>
            <person name="Chinwalla A.T."/>
            <person name="Yang S.P."/>
            <person name="Heger A."/>
            <person name="Locke D.P."/>
            <person name="Miethke P."/>
            <person name="Waters P.D."/>
            <person name="Veyrunes F."/>
            <person name="Fulton L."/>
            <person name="Fulton B."/>
            <person name="Graves T."/>
            <person name="Wallis J."/>
            <person name="Puente X.S."/>
            <person name="Lopez-Otin C."/>
            <person name="Ordonez G.R."/>
            <person name="Eichler E.E."/>
            <person name="Chen L."/>
            <person name="Cheng Z."/>
            <person name="Deakin J.E."/>
            <person name="Alsop A."/>
            <person name="Thompson K."/>
            <person name="Kirby P."/>
            <person name="Papenfuss A.T."/>
            <person name="Wakefield M.J."/>
            <person name="Olender T."/>
            <person name="Lancet D."/>
            <person name="Huttley G.A."/>
            <person name="Smit A.F."/>
            <person name="Pask A."/>
            <person name="Temple-Smith P."/>
            <person name="Batzer M.A."/>
            <person name="Walker J.A."/>
            <person name="Konkel M.K."/>
            <person name="Harris R.S."/>
            <person name="Whittington C.M."/>
            <person name="Wong E.S."/>
            <person name="Gemmell N.J."/>
            <person name="Buschiazzo E."/>
            <person name="Vargas Jentzsch I.M."/>
            <person name="Merkel A."/>
            <person name="Schmitz J."/>
            <person name="Zemann A."/>
            <person name="Churakov G."/>
            <person name="Kriegs J.O."/>
            <person name="Brosius J."/>
            <person name="Murchison E.P."/>
            <person name="Sachidanandam R."/>
            <person name="Smith C."/>
            <person name="Hannon G.J."/>
            <person name="Tsend-Ayush E."/>
            <person name="McMillan D."/>
            <person name="Attenborough R."/>
            <person name="Rens W."/>
            <person name="Ferguson-Smith M."/>
            <person name="Lefevre C.M."/>
            <person name="Sharp J.A."/>
            <person name="Nicholas K.R."/>
            <person name="Ray D.A."/>
            <person name="Kube M."/>
            <person name="Reinhardt R."/>
            <person name="Pringle T.H."/>
            <person name="Taylor J."/>
            <person name="Jones R.C."/>
            <person name="Nixon B."/>
            <person name="Dacheux J.L."/>
            <person name="Niwa H."/>
            <person name="Sekita Y."/>
            <person name="Huang X."/>
            <person name="Stark A."/>
            <person name="Kheradpour P."/>
            <person name="Kellis M."/>
            <person name="Flicek P."/>
            <person name="Chen Y."/>
            <person name="Webber C."/>
            <person name="Hardison R."/>
            <person name="Nelson J."/>
            <person name="Hallsworth-Pepin K."/>
            <person name="Delehaunty K."/>
            <person name="Markovic C."/>
            <person name="Minx P."/>
            <person name="Feng Y."/>
            <person name="Kremitzki C."/>
            <person name="Mitreva M."/>
            <person name="Glasscock J."/>
            <person name="Wylie T."/>
            <person name="Wohldmann P."/>
            <person name="Thiru P."/>
            <person name="Nhan M.N."/>
            <person name="Pohl C.S."/>
            <person name="Smith S.M."/>
            <person name="Hou S."/>
            <person name="Nefedov M."/>
            <person name="de Jong P.J."/>
            <person name="Renfree M.B."/>
            <person name="Mardis E.R."/>
            <person name="Wilson R.K."/>
        </authorList>
    </citation>
    <scope>NUCLEOTIDE SEQUENCE [LARGE SCALE GENOMIC DNA]</scope>
    <source>
        <strain evidence="4 5">Glennie</strain>
    </source>
</reference>
<dbReference type="Pfam" id="PF00400">
    <property type="entry name" value="WD40"/>
    <property type="match status" value="6"/>
</dbReference>
<dbReference type="PROSITE" id="PS50082">
    <property type="entry name" value="WD_REPEATS_2"/>
    <property type="match status" value="5"/>
</dbReference>
<dbReference type="PROSITE" id="PS00678">
    <property type="entry name" value="WD_REPEATS_1"/>
    <property type="match status" value="3"/>
</dbReference>
<feature type="repeat" description="WD" evidence="3">
    <location>
        <begin position="152"/>
        <end position="183"/>
    </location>
</feature>
<dbReference type="Bgee" id="ENSOANG00000050528">
    <property type="expression patterns" value="Expressed in testis and 2 other cell types or tissues"/>
</dbReference>